<gene>
    <name evidence="1" type="ORF">HINF_LOCUS16777</name>
</gene>
<accession>A0ABP1HRB8</accession>
<evidence type="ECO:0000313" key="2">
    <source>
        <dbReference type="Proteomes" id="UP001642409"/>
    </source>
</evidence>
<dbReference type="EMBL" id="CAXDID020000041">
    <property type="protein sequence ID" value="CAL6000597.1"/>
    <property type="molecule type" value="Genomic_DNA"/>
</dbReference>
<comment type="caution">
    <text evidence="1">The sequence shown here is derived from an EMBL/GenBank/DDBJ whole genome shotgun (WGS) entry which is preliminary data.</text>
</comment>
<organism evidence="1 2">
    <name type="scientific">Hexamita inflata</name>
    <dbReference type="NCBI Taxonomy" id="28002"/>
    <lineage>
        <taxon>Eukaryota</taxon>
        <taxon>Metamonada</taxon>
        <taxon>Diplomonadida</taxon>
        <taxon>Hexamitidae</taxon>
        <taxon>Hexamitinae</taxon>
        <taxon>Hexamita</taxon>
    </lineage>
</organism>
<keyword evidence="2" id="KW-1185">Reference proteome</keyword>
<name>A0ABP1HRB8_9EUKA</name>
<evidence type="ECO:0000313" key="1">
    <source>
        <dbReference type="EMBL" id="CAL6000597.1"/>
    </source>
</evidence>
<proteinExistence type="predicted"/>
<protein>
    <submittedName>
        <fullName evidence="1">Hypothetical_protein</fullName>
    </submittedName>
</protein>
<sequence>MLQCEIIKHGTNQETAISAVFMTFLEFQLTIQNEPKIYTNLRLFNEHIIILYNEISSQNVSLYFESLKRKVNPEFILQSNSFKTINLCKEKYRLTNILLQIPQKAKKSRMFHSSGTSTNAAYSSVSGVLKPLMVSSRSIREPKCSWNWFTFRPEDFAGRLLAGQIGGKLLREEGLSLRGKSLRERWLLRSCFIGVEKISSIARGTPRV</sequence>
<reference evidence="1 2" key="1">
    <citation type="submission" date="2024-07" db="EMBL/GenBank/DDBJ databases">
        <authorList>
            <person name="Akdeniz Z."/>
        </authorList>
    </citation>
    <scope>NUCLEOTIDE SEQUENCE [LARGE SCALE GENOMIC DNA]</scope>
</reference>
<dbReference type="Proteomes" id="UP001642409">
    <property type="component" value="Unassembled WGS sequence"/>
</dbReference>